<gene>
    <name evidence="6" type="ORF">CWS20_04450</name>
</gene>
<evidence type="ECO:0000256" key="1">
    <source>
        <dbReference type="ARBA" id="ARBA00022801"/>
    </source>
</evidence>
<dbReference type="InterPro" id="IPR016035">
    <property type="entry name" value="Acyl_Trfase/lysoPLipase"/>
</dbReference>
<evidence type="ECO:0000256" key="2">
    <source>
        <dbReference type="ARBA" id="ARBA00022963"/>
    </source>
</evidence>
<dbReference type="PROSITE" id="PS51635">
    <property type="entry name" value="PNPLA"/>
    <property type="match status" value="1"/>
</dbReference>
<keyword evidence="3 4" id="KW-0443">Lipid metabolism</keyword>
<feature type="active site" description="Proton acceptor" evidence="4">
    <location>
        <position position="161"/>
    </location>
</feature>
<comment type="caution">
    <text evidence="4">Lacks conserved residue(s) required for the propagation of feature annotation.</text>
</comment>
<keyword evidence="7" id="KW-1185">Reference proteome</keyword>
<protein>
    <submittedName>
        <fullName evidence="6">Patatin family protein</fullName>
    </submittedName>
</protein>
<feature type="active site" description="Nucleophile" evidence="4">
    <location>
        <position position="40"/>
    </location>
</feature>
<accession>A0A2N0ZLR4</accession>
<feature type="short sequence motif" description="DGA/G" evidence="4">
    <location>
        <begin position="161"/>
        <end position="163"/>
    </location>
</feature>
<dbReference type="GO" id="GO:0016042">
    <property type="term" value="P:lipid catabolic process"/>
    <property type="evidence" value="ECO:0007669"/>
    <property type="project" value="UniProtKB-UniRule"/>
</dbReference>
<dbReference type="SUPFAM" id="SSF52151">
    <property type="entry name" value="FabD/lysophospholipase-like"/>
    <property type="match status" value="1"/>
</dbReference>
<evidence type="ECO:0000259" key="5">
    <source>
        <dbReference type="PROSITE" id="PS51635"/>
    </source>
</evidence>
<evidence type="ECO:0000313" key="6">
    <source>
        <dbReference type="EMBL" id="PKG30449.1"/>
    </source>
</evidence>
<dbReference type="CDD" id="cd07208">
    <property type="entry name" value="Pat_hypo_Ecoli_yjju_like"/>
    <property type="match status" value="1"/>
</dbReference>
<dbReference type="RefSeq" id="WP_066201783.1">
    <property type="nucleotide sequence ID" value="NZ_JARMMB010000019.1"/>
</dbReference>
<dbReference type="EMBL" id="PISD01000008">
    <property type="protein sequence ID" value="PKG30449.1"/>
    <property type="molecule type" value="Genomic_DNA"/>
</dbReference>
<dbReference type="InterPro" id="IPR002641">
    <property type="entry name" value="PNPLA_dom"/>
</dbReference>
<feature type="short sequence motif" description="GXSXG" evidence="4">
    <location>
        <begin position="38"/>
        <end position="42"/>
    </location>
</feature>
<evidence type="ECO:0000313" key="7">
    <source>
        <dbReference type="Proteomes" id="UP000233343"/>
    </source>
</evidence>
<keyword evidence="1 4" id="KW-0378">Hydrolase</keyword>
<evidence type="ECO:0000256" key="4">
    <source>
        <dbReference type="PROSITE-ProRule" id="PRU01161"/>
    </source>
</evidence>
<dbReference type="InterPro" id="IPR045943">
    <property type="entry name" value="DUF6363"/>
</dbReference>
<dbReference type="Pfam" id="PF01734">
    <property type="entry name" value="Patatin"/>
    <property type="match status" value="1"/>
</dbReference>
<dbReference type="Gene3D" id="3.40.1090.10">
    <property type="entry name" value="Cytosolic phospholipase A2 catalytic domain"/>
    <property type="match status" value="2"/>
</dbReference>
<dbReference type="InterPro" id="IPR037483">
    <property type="entry name" value="YjjU-like"/>
</dbReference>
<keyword evidence="2 4" id="KW-0442">Lipid degradation</keyword>
<name>A0A2N0ZLR4_9BACI</name>
<feature type="domain" description="PNPLA" evidence="5">
    <location>
        <begin position="7"/>
        <end position="174"/>
    </location>
</feature>
<dbReference type="Proteomes" id="UP000233343">
    <property type="component" value="Unassembled WGS sequence"/>
</dbReference>
<dbReference type="PANTHER" id="PTHR14226:SF25">
    <property type="entry name" value="PHOSPHOESTERASE"/>
    <property type="match status" value="1"/>
</dbReference>
<dbReference type="AlphaFoldDB" id="A0A2N0ZLR4"/>
<comment type="caution">
    <text evidence="6">The sequence shown here is derived from an EMBL/GenBank/DDBJ whole genome shotgun (WGS) entry which is preliminary data.</text>
</comment>
<sequence length="281" mass="31917">MLNGKALVLEGGGMRAAFSAGVMEYLLERGLSFPYVIGVSAGAANAASYLSMQKGRNKKVSIEYVSDPRYISFSNFWKSKQLFGMDFIFNEVPNHLVPYDFTSFQNNEAEFVIVTTDCMTGKPLYFNKADYGNDLLLLLRASSSLPFIAPEVEYNGKLLLDGGISDSIPIKKAQNDGFAKAVVVLTRNKGYMKKPSKLNFLVKRKYPHYKGLYEAMANRYRMYNETLNYLEQEEQRGNVVIIRPTEKVEVGRMERNPQKLETFFYQGYRDAEKLADKIISL</sequence>
<dbReference type="InterPro" id="IPR050301">
    <property type="entry name" value="NTE"/>
</dbReference>
<proteinExistence type="predicted"/>
<dbReference type="PANTHER" id="PTHR14226">
    <property type="entry name" value="NEUROPATHY TARGET ESTERASE/SWISS CHEESE D.MELANOGASTER"/>
    <property type="match status" value="1"/>
</dbReference>
<dbReference type="Pfam" id="PF19890">
    <property type="entry name" value="DUF6363"/>
    <property type="match status" value="1"/>
</dbReference>
<evidence type="ECO:0000256" key="3">
    <source>
        <dbReference type="ARBA" id="ARBA00023098"/>
    </source>
</evidence>
<dbReference type="GO" id="GO:0016787">
    <property type="term" value="F:hydrolase activity"/>
    <property type="evidence" value="ECO:0007669"/>
    <property type="project" value="UniProtKB-UniRule"/>
</dbReference>
<reference evidence="6 7" key="1">
    <citation type="journal article" date="2010" name="Int. J. Syst. Evol. Microbiol.">
        <title>Bacillus horneckiae sp. nov., isolated from a spacecraft-assembly clean room.</title>
        <authorList>
            <person name="Vaishampayan P."/>
            <person name="Probst A."/>
            <person name="Krishnamurthi S."/>
            <person name="Ghosh S."/>
            <person name="Osman S."/>
            <person name="McDowall A."/>
            <person name="Ruckmani A."/>
            <person name="Mayilraj S."/>
            <person name="Venkateswaran K."/>
        </authorList>
    </citation>
    <scope>NUCLEOTIDE SEQUENCE [LARGE SCALE GENOMIC DNA]</scope>
    <source>
        <strain evidence="7">1PO1SC</strain>
    </source>
</reference>
<organism evidence="6 7">
    <name type="scientific">Cytobacillus horneckiae</name>
    <dbReference type="NCBI Taxonomy" id="549687"/>
    <lineage>
        <taxon>Bacteria</taxon>
        <taxon>Bacillati</taxon>
        <taxon>Bacillota</taxon>
        <taxon>Bacilli</taxon>
        <taxon>Bacillales</taxon>
        <taxon>Bacillaceae</taxon>
        <taxon>Cytobacillus</taxon>
    </lineage>
</organism>